<evidence type="ECO:0000256" key="1">
    <source>
        <dbReference type="ARBA" id="ARBA00004651"/>
    </source>
</evidence>
<comment type="pathway">
    <text evidence="8">Protein modification; lipoprotein biosynthesis (N-acyl transfer).</text>
</comment>
<name>A0A8J7Z081_9CYAN</name>
<keyword evidence="4 8" id="KW-0812">Transmembrane</keyword>
<dbReference type="EC" id="2.3.1.269" evidence="8"/>
<reference evidence="10" key="1">
    <citation type="submission" date="2019-12" db="EMBL/GenBank/DDBJ databases">
        <title>High-Quality draft genome sequences of three cyanobacteria isolated from the limestone walls of the Old Cathedral of Coimbra.</title>
        <authorList>
            <person name="Tiago I."/>
            <person name="Soares F."/>
            <person name="Portugal A."/>
        </authorList>
    </citation>
    <scope>NUCLEOTIDE SEQUENCE</scope>
    <source>
        <strain evidence="10">A</strain>
    </source>
</reference>
<dbReference type="Pfam" id="PF00795">
    <property type="entry name" value="CN_hydrolase"/>
    <property type="match status" value="1"/>
</dbReference>
<keyword evidence="2 8" id="KW-1003">Cell membrane</keyword>
<feature type="transmembrane region" description="Helical" evidence="8">
    <location>
        <begin position="186"/>
        <end position="206"/>
    </location>
</feature>
<gene>
    <name evidence="8 10" type="primary">lnt</name>
    <name evidence="10" type="ORF">GS601_10690</name>
</gene>
<dbReference type="CDD" id="cd07571">
    <property type="entry name" value="ALP_N-acyl_transferase"/>
    <property type="match status" value="1"/>
</dbReference>
<comment type="catalytic activity">
    <reaction evidence="8">
        <text>N-terminal S-1,2-diacyl-sn-glyceryl-L-cysteinyl-[lipoprotein] + a glycerophospholipid = N-acyl-S-1,2-diacyl-sn-glyceryl-L-cysteinyl-[lipoprotein] + a 2-acyl-sn-glycero-3-phospholipid + H(+)</text>
        <dbReference type="Rhea" id="RHEA:48228"/>
        <dbReference type="Rhea" id="RHEA-COMP:14681"/>
        <dbReference type="Rhea" id="RHEA-COMP:14684"/>
        <dbReference type="ChEBI" id="CHEBI:15378"/>
        <dbReference type="ChEBI" id="CHEBI:136912"/>
        <dbReference type="ChEBI" id="CHEBI:140656"/>
        <dbReference type="ChEBI" id="CHEBI:140657"/>
        <dbReference type="ChEBI" id="CHEBI:140660"/>
        <dbReference type="EC" id="2.3.1.269"/>
    </reaction>
</comment>
<organism evidence="10 11">
    <name type="scientific">Myxacorys almedinensis A</name>
    <dbReference type="NCBI Taxonomy" id="2690445"/>
    <lineage>
        <taxon>Bacteria</taxon>
        <taxon>Bacillati</taxon>
        <taxon>Cyanobacteriota</taxon>
        <taxon>Cyanophyceae</taxon>
        <taxon>Leptolyngbyales</taxon>
        <taxon>Leptolyngbyaceae</taxon>
        <taxon>Myxacorys</taxon>
        <taxon>Myxacorys almedinensis</taxon>
    </lineage>
</organism>
<comment type="caution">
    <text evidence="10">The sequence shown here is derived from an EMBL/GenBank/DDBJ whole genome shotgun (WGS) entry which is preliminary data.</text>
</comment>
<keyword evidence="3 8" id="KW-0808">Transferase</keyword>
<keyword evidence="7 8" id="KW-0012">Acyltransferase</keyword>
<comment type="similarity">
    <text evidence="8">Belongs to the CN hydrolase family. Apolipoprotein N-acyltransferase subfamily.</text>
</comment>
<keyword evidence="6 8" id="KW-0472">Membrane</keyword>
<evidence type="ECO:0000256" key="4">
    <source>
        <dbReference type="ARBA" id="ARBA00022692"/>
    </source>
</evidence>
<dbReference type="InterPro" id="IPR003010">
    <property type="entry name" value="C-N_Hydrolase"/>
</dbReference>
<sequence length="494" mass="54320">MSFAAAPFSLWGLAWVAIAPLWVMSVRQTAPKLRPAFAAPVLLPLTWGIAYHGSTLFWLTGLHPLTWMGVPWVASVAVVAFAWSFITLWGAACVCGWAWVMRWMGRQNVPSSLRVLVGTALWCGSETVRQWTPLDWTALSFTQSPHNLAILHLGQISGAMTVTAAIVAVNGLLAEAWLRRDGTAKALFISAIALFLVLHVAGFTIYSQALSNSSAIKIGIVQGNVPTRIKLFKDGLKKALDGYSTGYRNLVDQGVDVVLTPEGALPFLWRGVKRQNPVYEAILEKRIPAWIGTFMPAGTYYTQSLIALTPNGEAIGQFNKVKLVPLGEYIPFESTIGQFIGRLSPVKSSMLPGRFDQQFETSLGRGAVGICYESAFPELFRSQVAAGAKFLITASNLDPYSPVLMAQHQAHDVMRAIETDRWMVRATNTGYSGIVDPHGQIQWRSQPYQYQIHVGTIYPRQSQTLYVLRGDWLTPALLVSSAIALGLNRGWQRS</sequence>
<comment type="subcellular location">
    <subcellularLocation>
        <location evidence="1 8">Cell membrane</location>
        <topology evidence="1 8">Multi-pass membrane protein</topology>
    </subcellularLocation>
</comment>
<dbReference type="GO" id="GO:0042158">
    <property type="term" value="P:lipoprotein biosynthetic process"/>
    <property type="evidence" value="ECO:0007669"/>
    <property type="project" value="UniProtKB-UniRule"/>
</dbReference>
<evidence type="ECO:0000259" key="9">
    <source>
        <dbReference type="PROSITE" id="PS50263"/>
    </source>
</evidence>
<dbReference type="SUPFAM" id="SSF56317">
    <property type="entry name" value="Carbon-nitrogen hydrolase"/>
    <property type="match status" value="1"/>
</dbReference>
<feature type="transmembrane region" description="Helical" evidence="8">
    <location>
        <begin position="112"/>
        <end position="129"/>
    </location>
</feature>
<comment type="function">
    <text evidence="8">Catalyzes the phospholipid dependent N-acylation of the N-terminal cysteine of apolipoprotein, the last step in lipoprotein maturation.</text>
</comment>
<dbReference type="Gene3D" id="3.60.110.10">
    <property type="entry name" value="Carbon-nitrogen hydrolase"/>
    <property type="match status" value="1"/>
</dbReference>
<dbReference type="InterPro" id="IPR036526">
    <property type="entry name" value="C-N_Hydrolase_sf"/>
</dbReference>
<evidence type="ECO:0000313" key="11">
    <source>
        <dbReference type="Proteomes" id="UP000646053"/>
    </source>
</evidence>
<feature type="transmembrane region" description="Helical" evidence="8">
    <location>
        <begin position="149"/>
        <end position="174"/>
    </location>
</feature>
<dbReference type="GO" id="GO:0005886">
    <property type="term" value="C:plasma membrane"/>
    <property type="evidence" value="ECO:0007669"/>
    <property type="project" value="UniProtKB-SubCell"/>
</dbReference>
<keyword evidence="11" id="KW-1185">Reference proteome</keyword>
<evidence type="ECO:0000256" key="5">
    <source>
        <dbReference type="ARBA" id="ARBA00022989"/>
    </source>
</evidence>
<keyword evidence="5 8" id="KW-1133">Transmembrane helix</keyword>
<evidence type="ECO:0000256" key="3">
    <source>
        <dbReference type="ARBA" id="ARBA00022679"/>
    </source>
</evidence>
<feature type="transmembrane region" description="Helical" evidence="8">
    <location>
        <begin position="72"/>
        <end position="100"/>
    </location>
</feature>
<protein>
    <recommendedName>
        <fullName evidence="8">Apolipoprotein N-acyltransferase</fullName>
        <shortName evidence="8">ALP N-acyltransferase</shortName>
        <ecNumber evidence="8">2.3.1.269</ecNumber>
    </recommendedName>
</protein>
<dbReference type="InterPro" id="IPR004563">
    <property type="entry name" value="Apolipo_AcylTrfase"/>
</dbReference>
<dbReference type="InterPro" id="IPR045378">
    <property type="entry name" value="LNT_N"/>
</dbReference>
<dbReference type="AlphaFoldDB" id="A0A8J7Z081"/>
<dbReference type="Proteomes" id="UP000646053">
    <property type="component" value="Unassembled WGS sequence"/>
</dbReference>
<dbReference type="EMBL" id="WVIE01000010">
    <property type="protein sequence ID" value="NDJ17752.1"/>
    <property type="molecule type" value="Genomic_DNA"/>
</dbReference>
<proteinExistence type="inferred from homology"/>
<dbReference type="Pfam" id="PF20154">
    <property type="entry name" value="LNT_N"/>
    <property type="match status" value="1"/>
</dbReference>
<feature type="transmembrane region" description="Helical" evidence="8">
    <location>
        <begin position="36"/>
        <end position="60"/>
    </location>
</feature>
<evidence type="ECO:0000256" key="8">
    <source>
        <dbReference type="HAMAP-Rule" id="MF_01148"/>
    </source>
</evidence>
<dbReference type="PROSITE" id="PS50263">
    <property type="entry name" value="CN_HYDROLASE"/>
    <property type="match status" value="1"/>
</dbReference>
<dbReference type="GO" id="GO:0016410">
    <property type="term" value="F:N-acyltransferase activity"/>
    <property type="evidence" value="ECO:0007669"/>
    <property type="project" value="UniProtKB-UniRule"/>
</dbReference>
<feature type="transmembrane region" description="Helical" evidence="8">
    <location>
        <begin position="6"/>
        <end position="24"/>
    </location>
</feature>
<dbReference type="NCBIfam" id="TIGR00546">
    <property type="entry name" value="lnt"/>
    <property type="match status" value="1"/>
</dbReference>
<feature type="domain" description="CN hydrolase" evidence="9">
    <location>
        <begin position="216"/>
        <end position="459"/>
    </location>
</feature>
<evidence type="ECO:0000256" key="6">
    <source>
        <dbReference type="ARBA" id="ARBA00023136"/>
    </source>
</evidence>
<accession>A0A8J7Z081</accession>
<dbReference type="HAMAP" id="MF_01148">
    <property type="entry name" value="Lnt"/>
    <property type="match status" value="1"/>
</dbReference>
<evidence type="ECO:0000256" key="2">
    <source>
        <dbReference type="ARBA" id="ARBA00022475"/>
    </source>
</evidence>
<evidence type="ECO:0000256" key="7">
    <source>
        <dbReference type="ARBA" id="ARBA00023315"/>
    </source>
</evidence>
<dbReference type="PANTHER" id="PTHR38686:SF1">
    <property type="entry name" value="APOLIPOPROTEIN N-ACYLTRANSFERASE"/>
    <property type="match status" value="1"/>
</dbReference>
<dbReference type="UniPathway" id="UPA00666"/>
<evidence type="ECO:0000313" key="10">
    <source>
        <dbReference type="EMBL" id="NDJ17752.1"/>
    </source>
</evidence>
<dbReference type="PANTHER" id="PTHR38686">
    <property type="entry name" value="APOLIPOPROTEIN N-ACYLTRANSFERASE"/>
    <property type="match status" value="1"/>
</dbReference>